<feature type="domain" description="Formyl transferase N-terminal" evidence="3">
    <location>
        <begin position="1"/>
        <end position="167"/>
    </location>
</feature>
<dbReference type="AlphaFoldDB" id="A0A6J7FEA8"/>
<dbReference type="InterPro" id="IPR011034">
    <property type="entry name" value="Formyl_transferase-like_C_sf"/>
</dbReference>
<dbReference type="GO" id="GO:0005829">
    <property type="term" value="C:cytosol"/>
    <property type="evidence" value="ECO:0007669"/>
    <property type="project" value="TreeGrafter"/>
</dbReference>
<evidence type="ECO:0000259" key="4">
    <source>
        <dbReference type="Pfam" id="PF02911"/>
    </source>
</evidence>
<evidence type="ECO:0000256" key="1">
    <source>
        <dbReference type="ARBA" id="ARBA00022679"/>
    </source>
</evidence>
<dbReference type="PANTHER" id="PTHR11138:SF5">
    <property type="entry name" value="METHIONYL-TRNA FORMYLTRANSFERASE, MITOCHONDRIAL"/>
    <property type="match status" value="1"/>
</dbReference>
<dbReference type="SUPFAM" id="SSF53328">
    <property type="entry name" value="Formyltransferase"/>
    <property type="match status" value="1"/>
</dbReference>
<feature type="domain" description="Formyl transferase C-terminal" evidence="4">
    <location>
        <begin position="204"/>
        <end position="306"/>
    </location>
</feature>
<evidence type="ECO:0000313" key="5">
    <source>
        <dbReference type="EMBL" id="CAB4893716.1"/>
    </source>
</evidence>
<sequence length="317" mass="35097">MRIVLFGYQTWGHDLLTKLLASRHEVVLLVTHPDGDDPYEGIWNDHVGELAREHGIPVVEREIPNDDELAARIREADADVAVAINWRRWIAPEIFSIPRLGTLNTHDALLPKYAGFAPLNWALVNGEPEVGITAHLMSAGLDQGDVVGQASVEVGPTDTTADLFHKTLALFGPLTLESLEKMESGDYTPIPQDLSQASFFHKRTDEENRIDWSWPAEELERLVRAQTDPYPNAFTHRGTERIGILEASVSRQVYGGTGGRIFYREGDGVAIVAGPQPHKGLNRGLVIQRLRTPDGTVMTGAEYFTRMGGYLTPYPVG</sequence>
<keyword evidence="2" id="KW-0648">Protein biosynthesis</keyword>
<keyword evidence="1" id="KW-0808">Transferase</keyword>
<proteinExistence type="predicted"/>
<dbReference type="InterPro" id="IPR036477">
    <property type="entry name" value="Formyl_transf_N_sf"/>
</dbReference>
<reference evidence="5" key="1">
    <citation type="submission" date="2020-05" db="EMBL/GenBank/DDBJ databases">
        <authorList>
            <person name="Chiriac C."/>
            <person name="Salcher M."/>
            <person name="Ghai R."/>
            <person name="Kavagutti S V."/>
        </authorList>
    </citation>
    <scope>NUCLEOTIDE SEQUENCE</scope>
</reference>
<dbReference type="GO" id="GO:0004479">
    <property type="term" value="F:methionyl-tRNA formyltransferase activity"/>
    <property type="evidence" value="ECO:0007669"/>
    <property type="project" value="TreeGrafter"/>
</dbReference>
<dbReference type="CDD" id="cd08704">
    <property type="entry name" value="Met_tRNA_FMT_C"/>
    <property type="match status" value="1"/>
</dbReference>
<organism evidence="5">
    <name type="scientific">freshwater metagenome</name>
    <dbReference type="NCBI Taxonomy" id="449393"/>
    <lineage>
        <taxon>unclassified sequences</taxon>
        <taxon>metagenomes</taxon>
        <taxon>ecological metagenomes</taxon>
    </lineage>
</organism>
<dbReference type="PANTHER" id="PTHR11138">
    <property type="entry name" value="METHIONYL-TRNA FORMYLTRANSFERASE"/>
    <property type="match status" value="1"/>
</dbReference>
<protein>
    <submittedName>
        <fullName evidence="5">Unannotated protein</fullName>
    </submittedName>
</protein>
<dbReference type="Gene3D" id="3.40.50.12230">
    <property type="match status" value="1"/>
</dbReference>
<dbReference type="EMBL" id="CAFBMK010000005">
    <property type="protein sequence ID" value="CAB4893716.1"/>
    <property type="molecule type" value="Genomic_DNA"/>
</dbReference>
<dbReference type="InterPro" id="IPR044135">
    <property type="entry name" value="Met-tRNA-FMT_C"/>
</dbReference>
<dbReference type="InterPro" id="IPR005793">
    <property type="entry name" value="Formyl_trans_C"/>
</dbReference>
<dbReference type="Pfam" id="PF00551">
    <property type="entry name" value="Formyl_trans_N"/>
    <property type="match status" value="1"/>
</dbReference>
<gene>
    <name evidence="5" type="ORF">UFOPK3564_00168</name>
</gene>
<evidence type="ECO:0000256" key="2">
    <source>
        <dbReference type="ARBA" id="ARBA00022917"/>
    </source>
</evidence>
<dbReference type="InterPro" id="IPR002376">
    <property type="entry name" value="Formyl_transf_N"/>
</dbReference>
<dbReference type="Pfam" id="PF02911">
    <property type="entry name" value="Formyl_trans_C"/>
    <property type="match status" value="1"/>
</dbReference>
<accession>A0A6J7FEA8</accession>
<evidence type="ECO:0000259" key="3">
    <source>
        <dbReference type="Pfam" id="PF00551"/>
    </source>
</evidence>
<name>A0A6J7FEA8_9ZZZZ</name>
<dbReference type="SUPFAM" id="SSF50486">
    <property type="entry name" value="FMT C-terminal domain-like"/>
    <property type="match status" value="1"/>
</dbReference>